<keyword evidence="3" id="KW-1185">Reference proteome</keyword>
<sequence length="135" mass="14106">MNRSACITRLRSLAVTVASERLETALPAVTAAALTAGGAAWLAGDEELADLFWGLGTLAAVLPVRAACGTTVRSAWSHSRISRPGSTSHSASTVPGGKCLVSIRSRRRDSSARPTPSSRRDGSPTAMTACVWRRS</sequence>
<evidence type="ECO:0000313" key="3">
    <source>
        <dbReference type="Proteomes" id="UP000653644"/>
    </source>
</evidence>
<evidence type="ECO:0000256" key="1">
    <source>
        <dbReference type="SAM" id="MobiDB-lite"/>
    </source>
</evidence>
<accession>A0ABQ3CQV9</accession>
<dbReference type="Proteomes" id="UP000653644">
    <property type="component" value="Unassembled WGS sequence"/>
</dbReference>
<evidence type="ECO:0000313" key="2">
    <source>
        <dbReference type="EMBL" id="GHA25004.1"/>
    </source>
</evidence>
<proteinExistence type="predicted"/>
<feature type="compositionally biased region" description="Polar residues" evidence="1">
    <location>
        <begin position="79"/>
        <end position="93"/>
    </location>
</feature>
<organism evidence="2 3">
    <name type="scientific">Streptomyces canarius</name>
    <dbReference type="NCBI Taxonomy" id="285453"/>
    <lineage>
        <taxon>Bacteria</taxon>
        <taxon>Bacillati</taxon>
        <taxon>Actinomycetota</taxon>
        <taxon>Actinomycetes</taxon>
        <taxon>Kitasatosporales</taxon>
        <taxon>Streptomycetaceae</taxon>
        <taxon>Streptomyces</taxon>
    </lineage>
</organism>
<gene>
    <name evidence="2" type="ORF">GCM10010345_32320</name>
</gene>
<protein>
    <submittedName>
        <fullName evidence="2">Uncharacterized protein</fullName>
    </submittedName>
</protein>
<comment type="caution">
    <text evidence="2">The sequence shown here is derived from an EMBL/GenBank/DDBJ whole genome shotgun (WGS) entry which is preliminary data.</text>
</comment>
<feature type="region of interest" description="Disordered" evidence="1">
    <location>
        <begin position="103"/>
        <end position="127"/>
    </location>
</feature>
<reference evidence="3" key="1">
    <citation type="journal article" date="2019" name="Int. J. Syst. Evol. Microbiol.">
        <title>The Global Catalogue of Microorganisms (GCM) 10K type strain sequencing project: providing services to taxonomists for standard genome sequencing and annotation.</title>
        <authorList>
            <consortium name="The Broad Institute Genomics Platform"/>
            <consortium name="The Broad Institute Genome Sequencing Center for Infectious Disease"/>
            <person name="Wu L."/>
            <person name="Ma J."/>
        </authorList>
    </citation>
    <scope>NUCLEOTIDE SEQUENCE [LARGE SCALE GENOMIC DNA]</scope>
    <source>
        <strain evidence="3">JCM 4733</strain>
    </source>
</reference>
<feature type="region of interest" description="Disordered" evidence="1">
    <location>
        <begin position="79"/>
        <end position="98"/>
    </location>
</feature>
<name>A0ABQ3CQV9_9ACTN</name>
<dbReference type="EMBL" id="BMVN01000009">
    <property type="protein sequence ID" value="GHA25004.1"/>
    <property type="molecule type" value="Genomic_DNA"/>
</dbReference>